<dbReference type="EMBL" id="CP037940">
    <property type="protein sequence ID" value="QBO35581.1"/>
    <property type="molecule type" value="Genomic_DNA"/>
</dbReference>
<name>A0A4P6YSE2_9LACO</name>
<keyword evidence="2" id="KW-1185">Reference proteome</keyword>
<reference evidence="2" key="1">
    <citation type="submission" date="2019-03" db="EMBL/GenBank/DDBJ databases">
        <title>Weissella sp. 26KH-42 Genome sequencing.</title>
        <authorList>
            <person name="Heo J."/>
            <person name="Kim S.-J."/>
            <person name="Kim J.-S."/>
            <person name="Hong S.-B."/>
            <person name="Kwon S.-W."/>
        </authorList>
    </citation>
    <scope>NUCLEOTIDE SEQUENCE [LARGE SCALE GENOMIC DNA]</scope>
    <source>
        <strain evidence="2">26KH-42</strain>
    </source>
</reference>
<dbReference type="Proteomes" id="UP000292886">
    <property type="component" value="Chromosome"/>
</dbReference>
<proteinExistence type="predicted"/>
<accession>A0A4P6YSE2</accession>
<evidence type="ECO:0000313" key="1">
    <source>
        <dbReference type="EMBL" id="QBO35581.1"/>
    </source>
</evidence>
<protein>
    <submittedName>
        <fullName evidence="1">Uncharacterized protein</fullName>
    </submittedName>
</protein>
<dbReference type="AlphaFoldDB" id="A0A4P6YSE2"/>
<gene>
    <name evidence="1" type="ORF">EQG49_03460</name>
</gene>
<dbReference type="RefSeq" id="WP_133362660.1">
    <property type="nucleotide sequence ID" value="NZ_CP037940.1"/>
</dbReference>
<sequence length="107" mass="12991">MLQDIVAVKLRIGRKERTIFNDSNPAVIKLLIEVINVVREYKDEQHKYFLKEYWTGRRTYNMNQYIVEFYYKKIMAEQVFLLLKNTKGAYPTKAKRRQIVCPYEHLQ</sequence>
<organism evidence="1 2">
    <name type="scientific">Periweissella cryptocerci</name>
    <dbReference type="NCBI Taxonomy" id="2506420"/>
    <lineage>
        <taxon>Bacteria</taxon>
        <taxon>Bacillati</taxon>
        <taxon>Bacillota</taxon>
        <taxon>Bacilli</taxon>
        <taxon>Lactobacillales</taxon>
        <taxon>Lactobacillaceae</taxon>
        <taxon>Periweissella</taxon>
    </lineage>
</organism>
<evidence type="ECO:0000313" key="2">
    <source>
        <dbReference type="Proteomes" id="UP000292886"/>
    </source>
</evidence>
<dbReference type="KEGG" id="wei:EQG49_03460"/>